<dbReference type="RefSeq" id="WP_238806276.1">
    <property type="nucleotide sequence ID" value="NZ_CAKLPY010000001.1"/>
</dbReference>
<accession>A0ABM9APG4</accession>
<dbReference type="InterPro" id="IPR036388">
    <property type="entry name" value="WH-like_DNA-bd_sf"/>
</dbReference>
<dbReference type="Gene3D" id="1.10.4040.10">
    <property type="entry name" value="Penicillinase repressor domain"/>
    <property type="match status" value="1"/>
</dbReference>
<name>A0ABM9APG4_9BACT</name>
<evidence type="ECO:0000256" key="1">
    <source>
        <dbReference type="ARBA" id="ARBA00011046"/>
    </source>
</evidence>
<evidence type="ECO:0000256" key="3">
    <source>
        <dbReference type="ARBA" id="ARBA00023125"/>
    </source>
</evidence>
<keyword evidence="4" id="KW-0804">Transcription</keyword>
<dbReference type="PIRSF" id="PIRSF019455">
    <property type="entry name" value="CopR_AtkY"/>
    <property type="match status" value="1"/>
</dbReference>
<dbReference type="Proteomes" id="UP000837932">
    <property type="component" value="Unassembled WGS sequence"/>
</dbReference>
<dbReference type="Gene3D" id="1.10.10.10">
    <property type="entry name" value="Winged helix-like DNA-binding domain superfamily/Winged helix DNA-binding domain"/>
    <property type="match status" value="1"/>
</dbReference>
<comment type="caution">
    <text evidence="5">The sequence shown here is derived from an EMBL/GenBank/DDBJ whole genome shotgun (WGS) entry which is preliminary data.</text>
</comment>
<protein>
    <recommendedName>
        <fullName evidence="7">BlaI/MecI/CopY family transcriptional regulator</fullName>
    </recommendedName>
</protein>
<reference evidence="5" key="1">
    <citation type="submission" date="2021-12" db="EMBL/GenBank/DDBJ databases">
        <authorList>
            <person name="Rodrigo-Torres L."/>
            <person name="Arahal R. D."/>
            <person name="Lucena T."/>
        </authorList>
    </citation>
    <scope>NUCLEOTIDE SEQUENCE</scope>
    <source>
        <strain evidence="5">CECT 8858</strain>
    </source>
</reference>
<keyword evidence="6" id="KW-1185">Reference proteome</keyword>
<proteinExistence type="inferred from homology"/>
<gene>
    <name evidence="5" type="ORF">EMA8858_01858</name>
</gene>
<dbReference type="EMBL" id="CAKLPY010000001">
    <property type="protein sequence ID" value="CAH0995733.1"/>
    <property type="molecule type" value="Genomic_DNA"/>
</dbReference>
<evidence type="ECO:0008006" key="7">
    <source>
        <dbReference type="Google" id="ProtNLM"/>
    </source>
</evidence>
<organism evidence="5 6">
    <name type="scientific">Emticicia aquatica</name>
    <dbReference type="NCBI Taxonomy" id="1681835"/>
    <lineage>
        <taxon>Bacteria</taxon>
        <taxon>Pseudomonadati</taxon>
        <taxon>Bacteroidota</taxon>
        <taxon>Cytophagia</taxon>
        <taxon>Cytophagales</taxon>
        <taxon>Leadbetterellaceae</taxon>
        <taxon>Emticicia</taxon>
    </lineage>
</organism>
<evidence type="ECO:0000313" key="6">
    <source>
        <dbReference type="Proteomes" id="UP000837932"/>
    </source>
</evidence>
<dbReference type="SUPFAM" id="SSF46785">
    <property type="entry name" value="Winged helix' DNA-binding domain"/>
    <property type="match status" value="1"/>
</dbReference>
<keyword evidence="2" id="KW-0805">Transcription regulation</keyword>
<keyword evidence="3" id="KW-0238">DNA-binding</keyword>
<evidence type="ECO:0000313" key="5">
    <source>
        <dbReference type="EMBL" id="CAH0995733.1"/>
    </source>
</evidence>
<comment type="similarity">
    <text evidence="1">Belongs to the BlaI transcriptional regulatory family.</text>
</comment>
<dbReference type="InterPro" id="IPR036390">
    <property type="entry name" value="WH_DNA-bd_sf"/>
</dbReference>
<dbReference type="InterPro" id="IPR005650">
    <property type="entry name" value="BlaI_family"/>
</dbReference>
<evidence type="ECO:0000256" key="2">
    <source>
        <dbReference type="ARBA" id="ARBA00023015"/>
    </source>
</evidence>
<sequence>MELRDLTRAEEEVMQILWEKEPAFVKDILEHFPEPRPAYNTVSTIVRILEQKGFIGHKAYGKTHQYFSLVSKEQYKSFATGKLMESYFENSVEEMFSFFVREKKIDVKEADEILKMIDKMKESKS</sequence>
<evidence type="ECO:0000256" key="4">
    <source>
        <dbReference type="ARBA" id="ARBA00023163"/>
    </source>
</evidence>
<dbReference type="Pfam" id="PF03965">
    <property type="entry name" value="Penicillinase_R"/>
    <property type="match status" value="1"/>
</dbReference>